<accession>A0A7K1L1N7</accession>
<dbReference type="EMBL" id="WOFH01000005">
    <property type="protein sequence ID" value="MUN38364.1"/>
    <property type="molecule type" value="Genomic_DNA"/>
</dbReference>
<gene>
    <name evidence="1" type="ORF">GNZ18_17390</name>
</gene>
<name>A0A7K1L1N7_9ACTN</name>
<proteinExistence type="predicted"/>
<dbReference type="PANTHER" id="PTHR36221">
    <property type="entry name" value="DUF742 DOMAIN-CONTAINING PROTEIN"/>
    <property type="match status" value="1"/>
</dbReference>
<evidence type="ECO:0000313" key="2">
    <source>
        <dbReference type="Proteomes" id="UP000432015"/>
    </source>
</evidence>
<reference evidence="1 2" key="1">
    <citation type="submission" date="2019-11" db="EMBL/GenBank/DDBJ databases">
        <authorList>
            <person name="Cao P."/>
        </authorList>
    </citation>
    <scope>NUCLEOTIDE SEQUENCE [LARGE SCALE GENOMIC DNA]</scope>
    <source>
        <strain evidence="1 2">NEAU-AAG5</strain>
    </source>
</reference>
<sequence>MPPGGDPADDEVWLDDAAGRLVRPYTVTAGRTRPSVELGLLSLVVAAERPPPGVDPEYARALDLCRTPTSVAEVAAQLRLPVVVTKVVLSDLLDRRAMTTQATHIAADPTDRALLEKLLDGLQRA</sequence>
<comment type="caution">
    <text evidence="1">The sequence shown here is derived from an EMBL/GenBank/DDBJ whole genome shotgun (WGS) entry which is preliminary data.</text>
</comment>
<evidence type="ECO:0000313" key="1">
    <source>
        <dbReference type="EMBL" id="MUN38364.1"/>
    </source>
</evidence>
<keyword evidence="2" id="KW-1185">Reference proteome</keyword>
<protein>
    <submittedName>
        <fullName evidence="1">DUF742 domain-containing protein</fullName>
    </submittedName>
</protein>
<dbReference type="PANTHER" id="PTHR36221:SF1">
    <property type="entry name" value="DUF742 DOMAIN-CONTAINING PROTEIN"/>
    <property type="match status" value="1"/>
</dbReference>
<dbReference type="Proteomes" id="UP000432015">
    <property type="component" value="Unassembled WGS sequence"/>
</dbReference>
<dbReference type="AlphaFoldDB" id="A0A7K1L1N7"/>
<dbReference type="InterPro" id="IPR007995">
    <property type="entry name" value="DUF742"/>
</dbReference>
<dbReference type="Pfam" id="PF05331">
    <property type="entry name" value="DUF742"/>
    <property type="match status" value="1"/>
</dbReference>
<organism evidence="1 2">
    <name type="scientific">Actinomadura litoris</name>
    <dbReference type="NCBI Taxonomy" id="2678616"/>
    <lineage>
        <taxon>Bacteria</taxon>
        <taxon>Bacillati</taxon>
        <taxon>Actinomycetota</taxon>
        <taxon>Actinomycetes</taxon>
        <taxon>Streptosporangiales</taxon>
        <taxon>Thermomonosporaceae</taxon>
        <taxon>Actinomadura</taxon>
    </lineage>
</organism>